<dbReference type="InterPro" id="IPR052546">
    <property type="entry name" value="Transposase_8_domain"/>
</dbReference>
<dbReference type="InterPro" id="IPR002514">
    <property type="entry name" value="Transposase_8"/>
</dbReference>
<dbReference type="SUPFAM" id="SSF46689">
    <property type="entry name" value="Homeodomain-like"/>
    <property type="match status" value="1"/>
</dbReference>
<accession>A0A839HKY4</accession>
<dbReference type="EMBL" id="JACIVI010000002">
    <property type="protein sequence ID" value="MBB1161822.1"/>
    <property type="molecule type" value="Genomic_DNA"/>
</dbReference>
<name>A0A839HKY4_9BURK</name>
<dbReference type="PANTHER" id="PTHR33609">
    <property type="entry name" value="LOW CALCIUM RESPONSE LOCUS PROTEIN S"/>
    <property type="match status" value="1"/>
</dbReference>
<dbReference type="Pfam" id="PF01527">
    <property type="entry name" value="HTH_Tnp_1"/>
    <property type="match status" value="1"/>
</dbReference>
<organism evidence="2 3">
    <name type="scientific">Aquariibacter albus</name>
    <dbReference type="NCBI Taxonomy" id="2759899"/>
    <lineage>
        <taxon>Bacteria</taxon>
        <taxon>Pseudomonadati</taxon>
        <taxon>Pseudomonadota</taxon>
        <taxon>Betaproteobacteria</taxon>
        <taxon>Burkholderiales</taxon>
        <taxon>Sphaerotilaceae</taxon>
        <taxon>Aquariibacter</taxon>
    </lineage>
</organism>
<evidence type="ECO:0000313" key="2">
    <source>
        <dbReference type="EMBL" id="MBB1161822.1"/>
    </source>
</evidence>
<dbReference type="PANTHER" id="PTHR33609:SF5">
    <property type="entry name" value="LOW CALCIUM RESPONSE LOCUS PROTEIN S"/>
    <property type="match status" value="1"/>
</dbReference>
<gene>
    <name evidence="2" type="ORF">H4F90_07510</name>
</gene>
<dbReference type="AlphaFoldDB" id="A0A839HKY4"/>
<comment type="caution">
    <text evidence="2">The sequence shown here is derived from an EMBL/GenBank/DDBJ whole genome shotgun (WGS) entry which is preliminary data.</text>
</comment>
<protein>
    <submittedName>
        <fullName evidence="2">Transposase</fullName>
    </submittedName>
</protein>
<evidence type="ECO:0000313" key="3">
    <source>
        <dbReference type="Proteomes" id="UP000586093"/>
    </source>
</evidence>
<evidence type="ECO:0000256" key="1">
    <source>
        <dbReference type="SAM" id="Coils"/>
    </source>
</evidence>
<keyword evidence="1" id="KW-0175">Coiled coil</keyword>
<sequence length="88" mass="9916">MRKSRITESQILAILSEGETGLAVAEVCRKHGISSATYYQWKSKFAGMSVNELKRVKELEAENARLKRMYADLALENAAIKDVLSRKL</sequence>
<dbReference type="GO" id="GO:0003677">
    <property type="term" value="F:DNA binding"/>
    <property type="evidence" value="ECO:0007669"/>
    <property type="project" value="InterPro"/>
</dbReference>
<keyword evidence="3" id="KW-1185">Reference proteome</keyword>
<dbReference type="GO" id="GO:0006313">
    <property type="term" value="P:DNA transposition"/>
    <property type="evidence" value="ECO:0007669"/>
    <property type="project" value="InterPro"/>
</dbReference>
<proteinExistence type="predicted"/>
<reference evidence="2 3" key="1">
    <citation type="submission" date="2020-08" db="EMBL/GenBank/DDBJ databases">
        <title>Aquariorum lacteus gen. nov., sp. nov., a new member of the family Comamonadaceae, isolated from freshwater aquarium.</title>
        <authorList>
            <person name="Chun S.-J."/>
        </authorList>
    </citation>
    <scope>NUCLEOTIDE SEQUENCE [LARGE SCALE GENOMIC DNA]</scope>
    <source>
        <strain evidence="2 3">SJAQ100</strain>
    </source>
</reference>
<dbReference type="GO" id="GO:0004803">
    <property type="term" value="F:transposase activity"/>
    <property type="evidence" value="ECO:0007669"/>
    <property type="project" value="InterPro"/>
</dbReference>
<dbReference type="Proteomes" id="UP000586093">
    <property type="component" value="Unassembled WGS sequence"/>
</dbReference>
<feature type="coiled-coil region" evidence="1">
    <location>
        <begin position="49"/>
        <end position="76"/>
    </location>
</feature>
<dbReference type="InterPro" id="IPR009057">
    <property type="entry name" value="Homeodomain-like_sf"/>
</dbReference>